<keyword evidence="4" id="KW-0456">Lyase</keyword>
<name>A0A6J4PE96_9ACTN</name>
<dbReference type="InterPro" id="IPR021135">
    <property type="entry name" value="PEP_COase"/>
</dbReference>
<dbReference type="PANTHER" id="PTHR30523">
    <property type="entry name" value="PHOSPHOENOLPYRUVATE CARBOXYLASE"/>
    <property type="match status" value="1"/>
</dbReference>
<dbReference type="InterPro" id="IPR015813">
    <property type="entry name" value="Pyrv/PenolPyrv_kinase-like_dom"/>
</dbReference>
<accession>A0A6J4PE96</accession>
<sequence>MVRVTAAVVSHVTGEDLQELDESGRAALMRRLLSRPDLPDGMPGNLAEESRKVLDTFDRIRVARDEFSETPVETFVLSMAHHASDVLCVQLLAWRAGLLEVDASGTCTANHLGVTPLFERVDVLRRAPEALRSLLEGPFYRSSLSHGGDLQEVMLGYSDSAKDAGYVASNWTLYKAQDHLASVARSHGVRIRVFHGRGGSAGRGGGPSYQAIMSQPTGTLDGSIRITEQGEVISFKYSMRGLARRNLDTVLAAILEATADRTPATPEPRWVDAMEWLSTTAR</sequence>
<proteinExistence type="predicted"/>
<protein>
    <recommendedName>
        <fullName evidence="2">Phosphoenolpyruvate carboxylase</fullName>
    </recommendedName>
</protein>
<evidence type="ECO:0000256" key="1">
    <source>
        <dbReference type="ARBA" id="ARBA00003670"/>
    </source>
</evidence>
<dbReference type="PROSITE" id="PS00393">
    <property type="entry name" value="PEPCASE_2"/>
    <property type="match status" value="1"/>
</dbReference>
<evidence type="ECO:0000313" key="4">
    <source>
        <dbReference type="EMBL" id="CAA9408499.1"/>
    </source>
</evidence>
<dbReference type="GO" id="GO:0006099">
    <property type="term" value="P:tricarboxylic acid cycle"/>
    <property type="evidence" value="ECO:0007669"/>
    <property type="project" value="InterPro"/>
</dbReference>
<dbReference type="AlphaFoldDB" id="A0A6J4PE96"/>
<organism evidence="4">
    <name type="scientific">uncultured Rubrobacteraceae bacterium</name>
    <dbReference type="NCBI Taxonomy" id="349277"/>
    <lineage>
        <taxon>Bacteria</taxon>
        <taxon>Bacillati</taxon>
        <taxon>Actinomycetota</taxon>
        <taxon>Rubrobacteria</taxon>
        <taxon>Rubrobacterales</taxon>
        <taxon>Rubrobacteraceae</taxon>
        <taxon>environmental samples</taxon>
    </lineage>
</organism>
<dbReference type="GO" id="GO:0015977">
    <property type="term" value="P:carbon fixation"/>
    <property type="evidence" value="ECO:0007669"/>
    <property type="project" value="InterPro"/>
</dbReference>
<evidence type="ECO:0000256" key="2">
    <source>
        <dbReference type="ARBA" id="ARBA00022419"/>
    </source>
</evidence>
<evidence type="ECO:0000256" key="3">
    <source>
        <dbReference type="PROSITE-ProRule" id="PRU10112"/>
    </source>
</evidence>
<dbReference type="GO" id="GO:0008964">
    <property type="term" value="F:phosphoenolpyruvate carboxylase activity"/>
    <property type="evidence" value="ECO:0007669"/>
    <property type="project" value="InterPro"/>
</dbReference>
<dbReference type="PANTHER" id="PTHR30523:SF6">
    <property type="entry name" value="PHOSPHOENOLPYRUVATE CARBOXYLASE"/>
    <property type="match status" value="1"/>
</dbReference>
<dbReference type="Pfam" id="PF00311">
    <property type="entry name" value="PEPcase"/>
    <property type="match status" value="1"/>
</dbReference>
<comment type="function">
    <text evidence="1">Forms oxaloacetate, a four-carbon dicarboxylic acid source for the tricarboxylic acid cycle.</text>
</comment>
<feature type="active site" evidence="3">
    <location>
        <position position="162"/>
    </location>
</feature>
<keyword evidence="4" id="KW-0670">Pyruvate</keyword>
<dbReference type="InterPro" id="IPR033129">
    <property type="entry name" value="PEPCASE_His_AS"/>
</dbReference>
<dbReference type="EMBL" id="CADCUZ010000045">
    <property type="protein sequence ID" value="CAA9408499.1"/>
    <property type="molecule type" value="Genomic_DNA"/>
</dbReference>
<dbReference type="SUPFAM" id="SSF51621">
    <property type="entry name" value="Phosphoenolpyruvate/pyruvate domain"/>
    <property type="match status" value="1"/>
</dbReference>
<reference evidence="4" key="1">
    <citation type="submission" date="2020-02" db="EMBL/GenBank/DDBJ databases">
        <authorList>
            <person name="Meier V. D."/>
        </authorList>
    </citation>
    <scope>NUCLEOTIDE SEQUENCE</scope>
    <source>
        <strain evidence="4">AVDCRST_MAG55</strain>
    </source>
</reference>
<dbReference type="GO" id="GO:0005829">
    <property type="term" value="C:cytosol"/>
    <property type="evidence" value="ECO:0007669"/>
    <property type="project" value="TreeGrafter"/>
</dbReference>
<gene>
    <name evidence="4" type="ORF">AVDCRST_MAG55-1165</name>
</gene>
<dbReference type="PRINTS" id="PR00150">
    <property type="entry name" value="PEPCARBXLASE"/>
</dbReference>